<feature type="transmembrane region" description="Helical" evidence="2">
    <location>
        <begin position="128"/>
        <end position="152"/>
    </location>
</feature>
<evidence type="ECO:0000256" key="1">
    <source>
        <dbReference type="SAM" id="MobiDB-lite"/>
    </source>
</evidence>
<keyword evidence="2" id="KW-1133">Transmembrane helix</keyword>
<feature type="transmembrane region" description="Helical" evidence="2">
    <location>
        <begin position="164"/>
        <end position="187"/>
    </location>
</feature>
<feature type="region of interest" description="Disordered" evidence="1">
    <location>
        <begin position="312"/>
        <end position="335"/>
    </location>
</feature>
<feature type="transmembrane region" description="Helical" evidence="2">
    <location>
        <begin position="595"/>
        <end position="620"/>
    </location>
</feature>
<feature type="transmembrane region" description="Helical" evidence="2">
    <location>
        <begin position="484"/>
        <end position="505"/>
    </location>
</feature>
<name>A0A9W8K092_9AGAR</name>
<organism evidence="3 4">
    <name type="scientific">Agrocybe chaxingu</name>
    <dbReference type="NCBI Taxonomy" id="84603"/>
    <lineage>
        <taxon>Eukaryota</taxon>
        <taxon>Fungi</taxon>
        <taxon>Dikarya</taxon>
        <taxon>Basidiomycota</taxon>
        <taxon>Agaricomycotina</taxon>
        <taxon>Agaricomycetes</taxon>
        <taxon>Agaricomycetidae</taxon>
        <taxon>Agaricales</taxon>
        <taxon>Agaricineae</taxon>
        <taxon>Strophariaceae</taxon>
        <taxon>Agrocybe</taxon>
    </lineage>
</organism>
<feature type="transmembrane region" description="Helical" evidence="2">
    <location>
        <begin position="20"/>
        <end position="38"/>
    </location>
</feature>
<reference evidence="3" key="1">
    <citation type="submission" date="2022-07" db="EMBL/GenBank/DDBJ databases">
        <title>Genome Sequence of Agrocybe chaxingu.</title>
        <authorList>
            <person name="Buettner E."/>
        </authorList>
    </citation>
    <scope>NUCLEOTIDE SEQUENCE</scope>
    <source>
        <strain evidence="3">MP-N11</strain>
    </source>
</reference>
<sequence>MDPESKAELAFPVAAFIETLLYGVYTCLFFMAMDVMTSRKASGRTTSARASLCFLAPRPRLFTTSSAFTLYRFFRAFILHVDPRGPRYYLLDITRWDATADSILICVMTWLGDALVIYRCYFVWNRNLLIIALPTLLLLAAAAINIYCLVWFEDPTIADPLSMWPWLDAIFPLALAQNVLTTGLLLLKIWLQHRASSVSGVIDRSSRLSLVRILRIIVESAMIYTIQIMILTILYFRKEGHQIIVQLAIIPSIGIVFVLIAVRVHLAKQSTTAIDTNHETMPVWASVTNDSVIELSQSRIGVSFRVSAEKINKDDDDPSASSSSSSRRKKTHSLSGGARIDVSMGMTPEVALTVSVWVEAVIYGGETLPLHLLNLELPPNRDLCVSILRGAVRHAQEAVDKRRLGQGQRLIDIHAFLAQRYDDWTNDHAVHWQVFLIGTTLMFLLATAHMVVNLYRFIRGFVLNLDPLGPYFYFFDFTRWDVRAHSVMLCLMTWLGDALVIYRCYVVWDRKLWVTVVPLILLLLSICSNAALLYWFIHPHVVSHNTVLAWIGTVYPVAFAQNTITTGMIAFKIWKQHRASRTMGVVNSSSLDLLSVLRIIIESAMIYTIQLLVLIILFPLHHNAQFIVQDAVIPSIGIVFVLIAVRVHFSKSRTLFTAAATVLAPLPSWPDDDSSTQEDGRATPRRSIVVQMADNLAIAGPAKKSVDFMSSRQTVSAPC</sequence>
<evidence type="ECO:0000313" key="3">
    <source>
        <dbReference type="EMBL" id="KAJ3506656.1"/>
    </source>
</evidence>
<feature type="transmembrane region" description="Helical" evidence="2">
    <location>
        <begin position="549"/>
        <end position="574"/>
    </location>
</feature>
<gene>
    <name evidence="3" type="ORF">NLJ89_g6752</name>
</gene>
<feature type="transmembrane region" description="Helical" evidence="2">
    <location>
        <begin position="626"/>
        <end position="645"/>
    </location>
</feature>
<protein>
    <submittedName>
        <fullName evidence="3">Uncharacterized protein</fullName>
    </submittedName>
</protein>
<keyword evidence="2" id="KW-0472">Membrane</keyword>
<keyword evidence="2" id="KW-0812">Transmembrane</keyword>
<feature type="transmembrane region" description="Helical" evidence="2">
    <location>
        <begin position="243"/>
        <end position="262"/>
    </location>
</feature>
<dbReference type="Proteomes" id="UP001148786">
    <property type="component" value="Unassembled WGS sequence"/>
</dbReference>
<accession>A0A9W8K092</accession>
<evidence type="ECO:0000313" key="4">
    <source>
        <dbReference type="Proteomes" id="UP001148786"/>
    </source>
</evidence>
<comment type="caution">
    <text evidence="3">The sequence shown here is derived from an EMBL/GenBank/DDBJ whole genome shotgun (WGS) entry which is preliminary data.</text>
</comment>
<dbReference type="OrthoDB" id="3346544at2759"/>
<feature type="transmembrane region" description="Helical" evidence="2">
    <location>
        <begin position="434"/>
        <end position="458"/>
    </location>
</feature>
<dbReference type="AlphaFoldDB" id="A0A9W8K092"/>
<feature type="transmembrane region" description="Helical" evidence="2">
    <location>
        <begin position="512"/>
        <end position="537"/>
    </location>
</feature>
<dbReference type="EMBL" id="JANKHO010000742">
    <property type="protein sequence ID" value="KAJ3506656.1"/>
    <property type="molecule type" value="Genomic_DNA"/>
</dbReference>
<proteinExistence type="predicted"/>
<feature type="transmembrane region" description="Helical" evidence="2">
    <location>
        <begin position="213"/>
        <end position="237"/>
    </location>
</feature>
<evidence type="ECO:0000256" key="2">
    <source>
        <dbReference type="SAM" id="Phobius"/>
    </source>
</evidence>
<keyword evidence="4" id="KW-1185">Reference proteome</keyword>